<evidence type="ECO:0000313" key="2">
    <source>
        <dbReference type="EMBL" id="SFG66094.1"/>
    </source>
</evidence>
<organism evidence="2 3">
    <name type="scientific">Pontibacter chinhatensis</name>
    <dbReference type="NCBI Taxonomy" id="1436961"/>
    <lineage>
        <taxon>Bacteria</taxon>
        <taxon>Pseudomonadati</taxon>
        <taxon>Bacteroidota</taxon>
        <taxon>Cytophagia</taxon>
        <taxon>Cytophagales</taxon>
        <taxon>Hymenobacteraceae</taxon>
        <taxon>Pontibacter</taxon>
    </lineage>
</organism>
<evidence type="ECO:0000256" key="1">
    <source>
        <dbReference type="SAM" id="Phobius"/>
    </source>
</evidence>
<dbReference type="STRING" id="1436961.SAMN05421739_103200"/>
<proteinExistence type="predicted"/>
<accession>A0A1I2TMG0</accession>
<reference evidence="3" key="1">
    <citation type="submission" date="2016-10" db="EMBL/GenBank/DDBJ databases">
        <authorList>
            <person name="Varghese N."/>
            <person name="Submissions S."/>
        </authorList>
    </citation>
    <scope>NUCLEOTIDE SEQUENCE [LARGE SCALE GENOMIC DNA]</scope>
    <source>
        <strain evidence="3">LP51</strain>
    </source>
</reference>
<keyword evidence="3" id="KW-1185">Reference proteome</keyword>
<gene>
    <name evidence="2" type="ORF">SAMN05421739_103200</name>
</gene>
<protein>
    <submittedName>
        <fullName evidence="2">Uncharacterized protein</fullName>
    </submittedName>
</protein>
<dbReference type="AlphaFoldDB" id="A0A1I2TMG0"/>
<keyword evidence="1" id="KW-0472">Membrane</keyword>
<name>A0A1I2TMG0_9BACT</name>
<dbReference type="EMBL" id="FOOT01000003">
    <property type="protein sequence ID" value="SFG66094.1"/>
    <property type="molecule type" value="Genomic_DNA"/>
</dbReference>
<feature type="transmembrane region" description="Helical" evidence="1">
    <location>
        <begin position="34"/>
        <end position="51"/>
    </location>
</feature>
<keyword evidence="1" id="KW-0812">Transmembrane</keyword>
<dbReference type="Proteomes" id="UP000198724">
    <property type="component" value="Unassembled WGS sequence"/>
</dbReference>
<sequence>MNRRLLYVILLSLSFVVMVIGAHRSIVEDDFAGNYWIFMIGLVLFILYNYTKKKDSGA</sequence>
<dbReference type="RefSeq" id="WP_175491033.1">
    <property type="nucleotide sequence ID" value="NZ_FOOT01000003.1"/>
</dbReference>
<keyword evidence="1" id="KW-1133">Transmembrane helix</keyword>
<evidence type="ECO:0000313" key="3">
    <source>
        <dbReference type="Proteomes" id="UP000198724"/>
    </source>
</evidence>